<dbReference type="AlphaFoldDB" id="A0A9D4EPA6"/>
<sequence length="78" mass="8686">MPITTSQLTIGRQCPKKTDIFDKENSCLIRGVVQSTNGLRTFYRAPSSGKKPNQVKRKSAEKSHTPVKRLVLGTIQSQ</sequence>
<reference evidence="2" key="2">
    <citation type="submission" date="2020-11" db="EMBL/GenBank/DDBJ databases">
        <authorList>
            <person name="McCartney M.A."/>
            <person name="Auch B."/>
            <person name="Kono T."/>
            <person name="Mallez S."/>
            <person name="Becker A."/>
            <person name="Gohl D.M."/>
            <person name="Silverstein K.A.T."/>
            <person name="Koren S."/>
            <person name="Bechman K.B."/>
            <person name="Herman A."/>
            <person name="Abrahante J.E."/>
            <person name="Garbe J."/>
        </authorList>
    </citation>
    <scope>NUCLEOTIDE SEQUENCE</scope>
    <source>
        <strain evidence="2">Duluth1</strain>
        <tissue evidence="2">Whole animal</tissue>
    </source>
</reference>
<organism evidence="2 3">
    <name type="scientific">Dreissena polymorpha</name>
    <name type="common">Zebra mussel</name>
    <name type="synonym">Mytilus polymorpha</name>
    <dbReference type="NCBI Taxonomy" id="45954"/>
    <lineage>
        <taxon>Eukaryota</taxon>
        <taxon>Metazoa</taxon>
        <taxon>Spiralia</taxon>
        <taxon>Lophotrochozoa</taxon>
        <taxon>Mollusca</taxon>
        <taxon>Bivalvia</taxon>
        <taxon>Autobranchia</taxon>
        <taxon>Heteroconchia</taxon>
        <taxon>Euheterodonta</taxon>
        <taxon>Imparidentia</taxon>
        <taxon>Neoheterodontei</taxon>
        <taxon>Myida</taxon>
        <taxon>Dreissenoidea</taxon>
        <taxon>Dreissenidae</taxon>
        <taxon>Dreissena</taxon>
    </lineage>
</organism>
<dbReference type="EMBL" id="JAIWYP010000008">
    <property type="protein sequence ID" value="KAH3783730.1"/>
    <property type="molecule type" value="Genomic_DNA"/>
</dbReference>
<keyword evidence="3" id="KW-1185">Reference proteome</keyword>
<evidence type="ECO:0000313" key="2">
    <source>
        <dbReference type="EMBL" id="KAH3783730.1"/>
    </source>
</evidence>
<name>A0A9D4EPA6_DREPO</name>
<reference evidence="2" key="1">
    <citation type="journal article" date="2019" name="bioRxiv">
        <title>The Genome of the Zebra Mussel, Dreissena polymorpha: A Resource for Invasive Species Research.</title>
        <authorList>
            <person name="McCartney M.A."/>
            <person name="Auch B."/>
            <person name="Kono T."/>
            <person name="Mallez S."/>
            <person name="Zhang Y."/>
            <person name="Obille A."/>
            <person name="Becker A."/>
            <person name="Abrahante J.E."/>
            <person name="Garbe J."/>
            <person name="Badalamenti J.P."/>
            <person name="Herman A."/>
            <person name="Mangelson H."/>
            <person name="Liachko I."/>
            <person name="Sullivan S."/>
            <person name="Sone E.D."/>
            <person name="Koren S."/>
            <person name="Silverstein K.A.T."/>
            <person name="Beckman K.B."/>
            <person name="Gohl D.M."/>
        </authorList>
    </citation>
    <scope>NUCLEOTIDE SEQUENCE</scope>
    <source>
        <strain evidence="2">Duluth1</strain>
        <tissue evidence="2">Whole animal</tissue>
    </source>
</reference>
<gene>
    <name evidence="2" type="ORF">DPMN_161673</name>
</gene>
<evidence type="ECO:0000313" key="3">
    <source>
        <dbReference type="Proteomes" id="UP000828390"/>
    </source>
</evidence>
<protein>
    <submittedName>
        <fullName evidence="2">Uncharacterized protein</fullName>
    </submittedName>
</protein>
<accession>A0A9D4EPA6</accession>
<evidence type="ECO:0000256" key="1">
    <source>
        <dbReference type="SAM" id="MobiDB-lite"/>
    </source>
</evidence>
<comment type="caution">
    <text evidence="2">The sequence shown here is derived from an EMBL/GenBank/DDBJ whole genome shotgun (WGS) entry which is preliminary data.</text>
</comment>
<feature type="region of interest" description="Disordered" evidence="1">
    <location>
        <begin position="43"/>
        <end position="65"/>
    </location>
</feature>
<dbReference type="Proteomes" id="UP000828390">
    <property type="component" value="Unassembled WGS sequence"/>
</dbReference>
<proteinExistence type="predicted"/>